<dbReference type="InterPro" id="IPR004843">
    <property type="entry name" value="Calcineurin-like_PHP"/>
</dbReference>
<dbReference type="GO" id="GO:0016787">
    <property type="term" value="F:hydrolase activity"/>
    <property type="evidence" value="ECO:0007669"/>
    <property type="project" value="InterPro"/>
</dbReference>
<evidence type="ECO:0000259" key="1">
    <source>
        <dbReference type="Pfam" id="PF00149"/>
    </source>
</evidence>
<sequence length="357" mass="40735">MHAFKQLSKRYPFKFKTSRKPQHSNVTAMENHMGSVVLESDTEVVYVEYDNPFQLPPPPSDEWTRFVCISDTHSHTFDVPWGDVLIHSGDLTNTGTLKDFKKTMEWIGSLPHRTKIIIAGNHDLTLDRHDDWYEKNYKGWHTKPENLEPILELLKGHKATNAGVMYLQDESHTFQAKEGGRTWSVYGSPWSPEFCDWAFNYDRRDGKRLVSQFPKTDILHALTHGPPLGIFDLTTGCTRVGCRDLTNRLPYLRPRIHLFGHIHEGHGAYVHEWYAGSTETPDVQVENDLDGDYIDDADDYMDDGVNLPEPYSLSEGGDRTVFVNAANWPMGRHAWGPKGRSPFGGPGFRPIVVDLKD</sequence>
<dbReference type="Proteomes" id="UP000218334">
    <property type="component" value="Unassembled WGS sequence"/>
</dbReference>
<evidence type="ECO:0000313" key="2">
    <source>
        <dbReference type="EMBL" id="PBK74416.1"/>
    </source>
</evidence>
<dbReference type="PANTHER" id="PTHR12905">
    <property type="entry name" value="METALLOPHOSPHOESTERASE"/>
    <property type="match status" value="1"/>
</dbReference>
<organism evidence="2 3">
    <name type="scientific">Armillaria solidipes</name>
    <dbReference type="NCBI Taxonomy" id="1076256"/>
    <lineage>
        <taxon>Eukaryota</taxon>
        <taxon>Fungi</taxon>
        <taxon>Dikarya</taxon>
        <taxon>Basidiomycota</taxon>
        <taxon>Agaricomycotina</taxon>
        <taxon>Agaricomycetes</taxon>
        <taxon>Agaricomycetidae</taxon>
        <taxon>Agaricales</taxon>
        <taxon>Marasmiineae</taxon>
        <taxon>Physalacriaceae</taxon>
        <taxon>Armillaria</taxon>
    </lineage>
</organism>
<dbReference type="PANTHER" id="PTHR12905:SF0">
    <property type="entry name" value="CALCINEURIN-LIKE PHOSPHOESTERASE DOMAIN-CONTAINING PROTEIN"/>
    <property type="match status" value="1"/>
</dbReference>
<dbReference type="SUPFAM" id="SSF56300">
    <property type="entry name" value="Metallo-dependent phosphatases"/>
    <property type="match status" value="1"/>
</dbReference>
<dbReference type="EMBL" id="KZ293419">
    <property type="protein sequence ID" value="PBK74416.1"/>
    <property type="molecule type" value="Genomic_DNA"/>
</dbReference>
<feature type="domain" description="Calcineurin-like phosphoesterase" evidence="1">
    <location>
        <begin position="65"/>
        <end position="264"/>
    </location>
</feature>
<reference evidence="3" key="1">
    <citation type="journal article" date="2017" name="Nat. Ecol. Evol.">
        <title>Genome expansion and lineage-specific genetic innovations in the forest pathogenic fungi Armillaria.</title>
        <authorList>
            <person name="Sipos G."/>
            <person name="Prasanna A.N."/>
            <person name="Walter M.C."/>
            <person name="O'Connor E."/>
            <person name="Balint B."/>
            <person name="Krizsan K."/>
            <person name="Kiss B."/>
            <person name="Hess J."/>
            <person name="Varga T."/>
            <person name="Slot J."/>
            <person name="Riley R."/>
            <person name="Boka B."/>
            <person name="Rigling D."/>
            <person name="Barry K."/>
            <person name="Lee J."/>
            <person name="Mihaltcheva S."/>
            <person name="LaButti K."/>
            <person name="Lipzen A."/>
            <person name="Waldron R."/>
            <person name="Moloney N.M."/>
            <person name="Sperisen C."/>
            <person name="Kredics L."/>
            <person name="Vagvoelgyi C."/>
            <person name="Patrignani A."/>
            <person name="Fitzpatrick D."/>
            <person name="Nagy I."/>
            <person name="Doyle S."/>
            <person name="Anderson J.B."/>
            <person name="Grigoriev I.V."/>
            <person name="Gueldener U."/>
            <person name="Muensterkoetter M."/>
            <person name="Nagy L.G."/>
        </authorList>
    </citation>
    <scope>NUCLEOTIDE SEQUENCE [LARGE SCALE GENOMIC DNA]</scope>
    <source>
        <strain evidence="3">28-4</strain>
    </source>
</reference>
<name>A0A2H3CGJ0_9AGAR</name>
<evidence type="ECO:0000313" key="3">
    <source>
        <dbReference type="Proteomes" id="UP000218334"/>
    </source>
</evidence>
<proteinExistence type="predicted"/>
<dbReference type="Pfam" id="PF00149">
    <property type="entry name" value="Metallophos"/>
    <property type="match status" value="1"/>
</dbReference>
<gene>
    <name evidence="2" type="ORF">ARMSODRAFT_1014688</name>
</gene>
<dbReference type="AlphaFoldDB" id="A0A2H3CGJ0"/>
<dbReference type="InterPro" id="IPR051693">
    <property type="entry name" value="UPF0046_metallophosphoest"/>
</dbReference>
<dbReference type="Gene3D" id="3.60.21.10">
    <property type="match status" value="1"/>
</dbReference>
<dbReference type="InterPro" id="IPR029052">
    <property type="entry name" value="Metallo-depent_PP-like"/>
</dbReference>
<protein>
    <submittedName>
        <fullName evidence="2">Metallo-dependent phosphatase</fullName>
    </submittedName>
</protein>
<dbReference type="CDD" id="cd07379">
    <property type="entry name" value="MPP_239FB"/>
    <property type="match status" value="1"/>
</dbReference>
<keyword evidence="3" id="KW-1185">Reference proteome</keyword>
<accession>A0A2H3CGJ0</accession>